<dbReference type="GeneID" id="96904277"/>
<dbReference type="InterPro" id="IPR001680">
    <property type="entry name" value="WD40_rpt"/>
</dbReference>
<keyword evidence="6" id="KW-1185">Reference proteome</keyword>
<sequence length="908" mass="100157">MSTSIADQKDISLEKKVSTDSTSSPSEGLSDLKPLSKETSLSSVDNSKYSADIKPLQFKMNHVPGTRDRKHISYAAAAPSSSLRSNGSMKGQKYSYLFNSIDQDQFEKYLMEPTYIKILKRRKNLKMFRRLFLAQELKAFDDENKINAFTNQINGLQSPPLTPTSSSSNLNALADRAIWITKFSLDGKFMASAGKSGIIRVWKVLNSPIERWELGSSVDSNNATLVKSKRLRSQMFSSNPSSSMNTPSSSSHTVPTTHSNNTSIASSSSMNSNSKPSIHNTTSSSESTNFRRAQTLEKLDQKISSTNELNLYAPVFNPSCFKIFKEHTADVLDLDWSKNNFLITSSMDRTVKLWHLERQTSLKTFQHQDFVTCVRFHPTDDRFFISGCLDHKVRLWSILENEITFEFDCQDLITSLTLSPGDGKYTIVGTFNGYVHVLLTKGLEQVSSFHVVDKNTQERNTASTKIHHGPRVTGLECFKYEPDNSLRIVVTSSDSRIRIFDLEKKKLLEYLKGFQSGASQHKACLATVKGQQVVLSSSDDHWVHGWKLKSSTSLTESEKNNNIDQTAATTTTTKKSNSHSISRSGSFRSLFSKSSKKDNIDENGKHSHLKLTSLIPHCHNGSTVIKNSDGISFHAHHAPVTTAIVAPSGTAKTLSLSNDFIYELSSEFAMESRDFEMNTNSDTHSVTTSGSSDKSKIRSHSSSATLVPPSISAVDLIGSIIVTTDNTGIIRVFRADISSTIRKKVLCTLQQCKKESIRSNKSGDSLKTLASAPTTVTTGPTGHAKSSFHCPISRAKSSAAVNALALNQGMARAGSISRKTKSSLPFKRASSCTNFNNLNFTIGSGSPRESVTSFDIDGEHVTNNPIKMGVRCDVCHGMRFEAITKNVSGRPDKGYYCMDCGTVLNNFR</sequence>
<dbReference type="OrthoDB" id="1932312at2759"/>
<dbReference type="PROSITE" id="PS50082">
    <property type="entry name" value="WD_REPEATS_2"/>
    <property type="match status" value="2"/>
</dbReference>
<dbReference type="PANTHER" id="PTHR14221:SF0">
    <property type="entry name" value="WD REPEAT-CONTAINING PROTEIN 44"/>
    <property type="match status" value="1"/>
</dbReference>
<dbReference type="AlphaFoldDB" id="G0VGK8"/>
<feature type="compositionally biased region" description="Low complexity" evidence="4">
    <location>
        <begin position="566"/>
        <end position="586"/>
    </location>
</feature>
<feature type="compositionally biased region" description="Polar residues" evidence="4">
    <location>
        <begin position="278"/>
        <end position="289"/>
    </location>
</feature>
<feature type="compositionally biased region" description="Polar residues" evidence="4">
    <location>
        <begin position="679"/>
        <end position="688"/>
    </location>
</feature>
<feature type="compositionally biased region" description="Basic and acidic residues" evidence="4">
    <location>
        <begin position="7"/>
        <end position="18"/>
    </location>
</feature>
<reference evidence="5 6" key="1">
    <citation type="journal article" date="2011" name="Proc. Natl. Acad. Sci. U.S.A.">
        <title>Evolutionary erosion of yeast sex chromosomes by mating-type switching accidents.</title>
        <authorList>
            <person name="Gordon J.L."/>
            <person name="Armisen D."/>
            <person name="Proux-Wera E."/>
            <person name="Oheigeartaigh S.S."/>
            <person name="Byrne K.P."/>
            <person name="Wolfe K.H."/>
        </authorList>
    </citation>
    <scope>NUCLEOTIDE SEQUENCE [LARGE SCALE GENOMIC DNA]</scope>
    <source>
        <strain evidence="6">ATCC 76901 / BCRC 22586 / CBS 4309 / NBRC 1992 / NRRL Y-12630</strain>
    </source>
</reference>
<dbReference type="GO" id="GO:0015918">
    <property type="term" value="P:sterol transport"/>
    <property type="evidence" value="ECO:0007669"/>
    <property type="project" value="EnsemblFungi"/>
</dbReference>
<dbReference type="SMART" id="SM00320">
    <property type="entry name" value="WD40"/>
    <property type="match status" value="5"/>
</dbReference>
<evidence type="ECO:0000256" key="4">
    <source>
        <dbReference type="SAM" id="MobiDB-lite"/>
    </source>
</evidence>
<dbReference type="HOGENOM" id="CLU_008245_0_0_1"/>
<name>G0VGK8_NAUCA</name>
<dbReference type="PROSITE" id="PS50294">
    <property type="entry name" value="WD_REPEATS_REGION"/>
    <property type="match status" value="2"/>
</dbReference>
<dbReference type="InParanoid" id="G0VGK8"/>
<keyword evidence="1 3" id="KW-0853">WD repeat</keyword>
<feature type="compositionally biased region" description="Low complexity" evidence="4">
    <location>
        <begin position="236"/>
        <end position="277"/>
    </location>
</feature>
<gene>
    <name evidence="5" type="primary">NCAS0F01450</name>
    <name evidence="5" type="ordered locus">NCAS_0F01450</name>
</gene>
<dbReference type="KEGG" id="ncs:NCAS_0F01450"/>
<feature type="region of interest" description="Disordered" evidence="4">
    <location>
        <begin position="554"/>
        <end position="586"/>
    </location>
</feature>
<dbReference type="RefSeq" id="XP_003676984.1">
    <property type="nucleotide sequence ID" value="XM_003676936.1"/>
</dbReference>
<protein>
    <submittedName>
        <fullName evidence="5">Uncharacterized protein</fullName>
    </submittedName>
</protein>
<feature type="region of interest" description="Disordered" evidence="4">
    <location>
        <begin position="679"/>
        <end position="702"/>
    </location>
</feature>
<feature type="repeat" description="WD" evidence="3">
    <location>
        <begin position="364"/>
        <end position="406"/>
    </location>
</feature>
<reference key="2">
    <citation type="submission" date="2011-08" db="EMBL/GenBank/DDBJ databases">
        <title>Genome sequence of Naumovozyma castellii.</title>
        <authorList>
            <person name="Gordon J.L."/>
            <person name="Armisen D."/>
            <person name="Proux-Wera E."/>
            <person name="OhEigeartaigh S.S."/>
            <person name="Byrne K.P."/>
            <person name="Wolfe K.H."/>
        </authorList>
    </citation>
    <scope>NUCLEOTIDE SEQUENCE</scope>
    <source>
        <strain>Type strain:CBS 4309</strain>
    </source>
</reference>
<dbReference type="InterPro" id="IPR036322">
    <property type="entry name" value="WD40_repeat_dom_sf"/>
</dbReference>
<dbReference type="PANTHER" id="PTHR14221">
    <property type="entry name" value="WD REPEAT DOMAIN 44"/>
    <property type="match status" value="1"/>
</dbReference>
<dbReference type="SUPFAM" id="SSF50978">
    <property type="entry name" value="WD40 repeat-like"/>
    <property type="match status" value="1"/>
</dbReference>
<dbReference type="EMBL" id="HE576757">
    <property type="protein sequence ID" value="CCC70629.1"/>
    <property type="molecule type" value="Genomic_DNA"/>
</dbReference>
<evidence type="ECO:0000256" key="1">
    <source>
        <dbReference type="ARBA" id="ARBA00022574"/>
    </source>
</evidence>
<dbReference type="eggNOG" id="KOG0283">
    <property type="taxonomic scope" value="Eukaryota"/>
</dbReference>
<dbReference type="InterPro" id="IPR040324">
    <property type="entry name" value="WDR44/Dgr2"/>
</dbReference>
<keyword evidence="2" id="KW-0677">Repeat</keyword>
<evidence type="ECO:0000313" key="6">
    <source>
        <dbReference type="Proteomes" id="UP000001640"/>
    </source>
</evidence>
<evidence type="ECO:0000256" key="2">
    <source>
        <dbReference type="ARBA" id="ARBA00022737"/>
    </source>
</evidence>
<evidence type="ECO:0000313" key="5">
    <source>
        <dbReference type="EMBL" id="CCC70629.1"/>
    </source>
</evidence>
<accession>G0VGK8</accession>
<feature type="region of interest" description="Disordered" evidence="4">
    <location>
        <begin position="236"/>
        <end position="289"/>
    </location>
</feature>
<organism evidence="5 6">
    <name type="scientific">Naumovozyma castellii</name>
    <name type="common">Yeast</name>
    <name type="synonym">Saccharomyces castellii</name>
    <dbReference type="NCBI Taxonomy" id="27288"/>
    <lineage>
        <taxon>Eukaryota</taxon>
        <taxon>Fungi</taxon>
        <taxon>Dikarya</taxon>
        <taxon>Ascomycota</taxon>
        <taxon>Saccharomycotina</taxon>
        <taxon>Saccharomycetes</taxon>
        <taxon>Saccharomycetales</taxon>
        <taxon>Saccharomycetaceae</taxon>
        <taxon>Naumovozyma</taxon>
    </lineage>
</organism>
<dbReference type="Proteomes" id="UP000001640">
    <property type="component" value="Chromosome 6"/>
</dbReference>
<proteinExistence type="predicted"/>
<feature type="repeat" description="WD" evidence="3">
    <location>
        <begin position="324"/>
        <end position="364"/>
    </location>
</feature>
<dbReference type="Pfam" id="PF00400">
    <property type="entry name" value="WD40"/>
    <property type="match status" value="3"/>
</dbReference>
<feature type="region of interest" description="Disordered" evidence="4">
    <location>
        <begin position="1"/>
        <end position="42"/>
    </location>
</feature>
<evidence type="ECO:0000256" key="3">
    <source>
        <dbReference type="PROSITE-ProRule" id="PRU00221"/>
    </source>
</evidence>
<dbReference type="OMA" id="FHPNDDR"/>
<dbReference type="Gene3D" id="2.130.10.10">
    <property type="entry name" value="YVTN repeat-like/Quinoprotein amine dehydrogenase"/>
    <property type="match status" value="2"/>
</dbReference>
<dbReference type="InterPro" id="IPR015943">
    <property type="entry name" value="WD40/YVTN_repeat-like_dom_sf"/>
</dbReference>